<dbReference type="Gene3D" id="2.40.160.10">
    <property type="entry name" value="Porin"/>
    <property type="match status" value="1"/>
</dbReference>
<dbReference type="InterPro" id="IPR010870">
    <property type="entry name" value="Porin_O/P"/>
</dbReference>
<dbReference type="Proteomes" id="UP000515873">
    <property type="component" value="Chromosome"/>
</dbReference>
<accession>A0A7G8QAI7</accession>
<name>A0A7G8QAI7_9GAMM</name>
<keyword evidence="2" id="KW-1185">Reference proteome</keyword>
<dbReference type="EMBL" id="CP060412">
    <property type="protein sequence ID" value="QNK03795.1"/>
    <property type="molecule type" value="Genomic_DNA"/>
</dbReference>
<proteinExistence type="predicted"/>
<protein>
    <submittedName>
        <fullName evidence="1">Porin</fullName>
    </submittedName>
</protein>
<dbReference type="InterPro" id="IPR023614">
    <property type="entry name" value="Porin_dom_sf"/>
</dbReference>
<sequence length="393" mass="44361">MLLALTASPCVRAAEFSLYENWPTHVTASDGTDFGLAVLYQYDFNQFSNGAGMFEDANTNRRKQFGLYLRKPGVYDAIVQYDFQSDQWSDTFLRFRSKGVVGTDLGNFRFGYSKTPVGFEGVTSSAATTFLETALPTQAVWEGRRAGVDWAWARPHFVLNIGDYFWRKDFDGENPGHTWAMRAAWVPLDETGEVLHFGLSASREMLDWADEGTVPPDARLRARPEAGLTPVRLVDSGSLDDSRRVDRQGFEALWIGGPWSVQGEYLQARVQRTNGQPDYNTSGFYVFGTWTLTGEARHYSDGNVGNRRYNSRDEEDIHSEGPWGAVELAVRYSELDLNDGAVTGGKEHDWTLGANWYLGEHLKLQANYVWAFSDRGDLQVNPRIFEMRAQVSF</sequence>
<reference evidence="1 2" key="1">
    <citation type="submission" date="2020-08" db="EMBL/GenBank/DDBJ databases">
        <title>Dyella sp. G9 isolated from forest soil.</title>
        <authorList>
            <person name="Fu J."/>
            <person name="Qiu L."/>
        </authorList>
    </citation>
    <scope>NUCLEOTIDE SEQUENCE [LARGE SCALE GENOMIC DNA]</scope>
    <source>
        <strain evidence="1 2">G9</strain>
    </source>
</reference>
<dbReference type="AlphaFoldDB" id="A0A7G8QAI7"/>
<organism evidence="1 2">
    <name type="scientific">Dyella telluris</name>
    <dbReference type="NCBI Taxonomy" id="2763498"/>
    <lineage>
        <taxon>Bacteria</taxon>
        <taxon>Pseudomonadati</taxon>
        <taxon>Pseudomonadota</taxon>
        <taxon>Gammaproteobacteria</taxon>
        <taxon>Lysobacterales</taxon>
        <taxon>Rhodanobacteraceae</taxon>
        <taxon>Dyella</taxon>
    </lineage>
</organism>
<dbReference type="RefSeq" id="WP_187059261.1">
    <property type="nucleotide sequence ID" value="NZ_CP060412.1"/>
</dbReference>
<dbReference type="KEGG" id="dtl:H8F01_11745"/>
<dbReference type="SUPFAM" id="SSF56935">
    <property type="entry name" value="Porins"/>
    <property type="match status" value="1"/>
</dbReference>
<evidence type="ECO:0000313" key="2">
    <source>
        <dbReference type="Proteomes" id="UP000515873"/>
    </source>
</evidence>
<dbReference type="Pfam" id="PF07396">
    <property type="entry name" value="Porin_O_P"/>
    <property type="match status" value="1"/>
</dbReference>
<gene>
    <name evidence="1" type="ORF">H8F01_11745</name>
</gene>
<evidence type="ECO:0000313" key="1">
    <source>
        <dbReference type="EMBL" id="QNK03795.1"/>
    </source>
</evidence>